<reference evidence="5 6" key="1">
    <citation type="submission" date="2018-05" db="EMBL/GenBank/DDBJ databases">
        <title>Genome sequencing and assembly of the regulated plant pathogen Lachnellula willkommii and related sister species for the development of diagnostic species identification markers.</title>
        <authorList>
            <person name="Giroux E."/>
            <person name="Bilodeau G."/>
        </authorList>
    </citation>
    <scope>NUCLEOTIDE SEQUENCE [LARGE SCALE GENOMIC DNA]</scope>
    <source>
        <strain evidence="5 6">CBS 197.66</strain>
    </source>
</reference>
<proteinExistence type="inferred from homology"/>
<gene>
    <name evidence="5" type="primary">stcW_4</name>
    <name evidence="5" type="ORF">LSUB1_G004331</name>
</gene>
<dbReference type="GO" id="GO:0004499">
    <property type="term" value="F:N,N-dimethylaniline monooxygenase activity"/>
    <property type="evidence" value="ECO:0007669"/>
    <property type="project" value="InterPro"/>
</dbReference>
<evidence type="ECO:0000256" key="2">
    <source>
        <dbReference type="ARBA" id="ARBA00022630"/>
    </source>
</evidence>
<dbReference type="Pfam" id="PF00743">
    <property type="entry name" value="FMO-like"/>
    <property type="match status" value="1"/>
</dbReference>
<keyword evidence="2" id="KW-0285">Flavoprotein</keyword>
<dbReference type="EMBL" id="QGMJ01000231">
    <property type="protein sequence ID" value="TVY39384.1"/>
    <property type="molecule type" value="Genomic_DNA"/>
</dbReference>
<dbReference type="GO" id="GO:0050661">
    <property type="term" value="F:NADP binding"/>
    <property type="evidence" value="ECO:0007669"/>
    <property type="project" value="InterPro"/>
</dbReference>
<dbReference type="Gene3D" id="3.50.50.60">
    <property type="entry name" value="FAD/NAD(P)-binding domain"/>
    <property type="match status" value="2"/>
</dbReference>
<dbReference type="InterPro" id="IPR051209">
    <property type="entry name" value="FAD-bind_Monooxygenase_sf"/>
</dbReference>
<evidence type="ECO:0000256" key="3">
    <source>
        <dbReference type="ARBA" id="ARBA00022827"/>
    </source>
</evidence>
<comment type="caution">
    <text evidence="5">The sequence shown here is derived from an EMBL/GenBank/DDBJ whole genome shotgun (WGS) entry which is preliminary data.</text>
</comment>
<name>A0A8H8RPH8_9HELO</name>
<dbReference type="OrthoDB" id="74360at2759"/>
<dbReference type="InterPro" id="IPR036188">
    <property type="entry name" value="FAD/NAD-bd_sf"/>
</dbReference>
<dbReference type="AlphaFoldDB" id="A0A8H8RPH8"/>
<evidence type="ECO:0000256" key="4">
    <source>
        <dbReference type="ARBA" id="ARBA00023002"/>
    </source>
</evidence>
<keyword evidence="6" id="KW-1185">Reference proteome</keyword>
<comment type="similarity">
    <text evidence="1">Belongs to the FAD-binding monooxygenase family.</text>
</comment>
<protein>
    <submittedName>
        <fullName evidence="5">Putative sterigmatocystin biosynthesis monooxygenase</fullName>
    </submittedName>
</protein>
<dbReference type="GO" id="GO:0050660">
    <property type="term" value="F:flavin adenine dinucleotide binding"/>
    <property type="evidence" value="ECO:0007669"/>
    <property type="project" value="InterPro"/>
</dbReference>
<dbReference type="Proteomes" id="UP000462212">
    <property type="component" value="Unassembled WGS sequence"/>
</dbReference>
<evidence type="ECO:0000256" key="1">
    <source>
        <dbReference type="ARBA" id="ARBA00010139"/>
    </source>
</evidence>
<dbReference type="PANTHER" id="PTHR42877">
    <property type="entry name" value="L-ORNITHINE N(5)-MONOOXYGENASE-RELATED"/>
    <property type="match status" value="1"/>
</dbReference>
<dbReference type="PANTHER" id="PTHR42877:SF8">
    <property type="entry name" value="MONOOXYGENASE"/>
    <property type="match status" value="1"/>
</dbReference>
<keyword evidence="4" id="KW-0560">Oxidoreductase</keyword>
<accession>A0A8H8RPH8</accession>
<evidence type="ECO:0000313" key="6">
    <source>
        <dbReference type="Proteomes" id="UP000462212"/>
    </source>
</evidence>
<sequence>MGDIGMGDSTSHMPSVVMSSSGERFAAYPPARHRNGSYKILEQHHSKKEKIRVASVYVSPKKMENTLDAGTWELVLYEKNHHLGGTWLENQYPGVACDIPSHLYTYSFDPNPNRSQFFASGGEIQKYFEDFADKHNTHQYIKCNTKVIEARWDENAGIWNIKLEDVKTGAKWDDWSHVLINGTGVLNSWKWPEIEGLLDFKGPVVHSASWNHEISFEGKTVGIIGTGTSSVQIVPRLQKICEKYLCICAPQHGSRPHLEARQYNFTESDKKKFNEDPEFHLQFRKEIEAEINGLFGLYKAGSELSATMRTLIREELNRRMGPGHDDLKDFIIPKWSPGCRRLSPGDGYLEALVQPNVRPCFSSITKVMPTGLLTADGENHKFDVLVCATGFNVSWKPSFAVINAEGTTLAEDWKESPKRNLVEWNPLTRDRNYRGICHQMIRKMQEEQIRAFEIKQECCEELQTHCNRFHADTVWVEDCRAWFKDNKKGGRVHVWPGSNRYAYLGNGEVNATAAKDVQGLSTYIRNDDSDWNVE</sequence>
<evidence type="ECO:0000313" key="5">
    <source>
        <dbReference type="EMBL" id="TVY39384.1"/>
    </source>
</evidence>
<organism evidence="5 6">
    <name type="scientific">Lachnellula subtilissima</name>
    <dbReference type="NCBI Taxonomy" id="602034"/>
    <lineage>
        <taxon>Eukaryota</taxon>
        <taxon>Fungi</taxon>
        <taxon>Dikarya</taxon>
        <taxon>Ascomycota</taxon>
        <taxon>Pezizomycotina</taxon>
        <taxon>Leotiomycetes</taxon>
        <taxon>Helotiales</taxon>
        <taxon>Lachnaceae</taxon>
        <taxon>Lachnellula</taxon>
    </lineage>
</organism>
<keyword evidence="5" id="KW-0503">Monooxygenase</keyword>
<keyword evidence="3" id="KW-0274">FAD</keyword>
<dbReference type="SUPFAM" id="SSF51905">
    <property type="entry name" value="FAD/NAD(P)-binding domain"/>
    <property type="match status" value="2"/>
</dbReference>
<dbReference type="InterPro" id="IPR020946">
    <property type="entry name" value="Flavin_mOase-like"/>
</dbReference>